<dbReference type="Proteomes" id="UP000060513">
    <property type="component" value="Chromosome"/>
</dbReference>
<accession>A0A0M4DLX8</accession>
<name>A0A0M4DLX8_STRPR</name>
<gene>
    <name evidence="1" type="ORF">SPRI_0506</name>
</gene>
<dbReference type="KEGG" id="spri:SPRI_0506"/>
<protein>
    <submittedName>
        <fullName evidence="1">Uncharacterized protein</fullName>
    </submittedName>
</protein>
<organism evidence="1">
    <name type="scientific">Streptomyces pristinaespiralis</name>
    <dbReference type="NCBI Taxonomy" id="38300"/>
    <lineage>
        <taxon>Bacteria</taxon>
        <taxon>Bacillati</taxon>
        <taxon>Actinomycetota</taxon>
        <taxon>Actinomycetes</taxon>
        <taxon>Kitasatosporales</taxon>
        <taxon>Streptomycetaceae</taxon>
        <taxon>Streptomyces</taxon>
    </lineage>
</organism>
<evidence type="ECO:0000313" key="2">
    <source>
        <dbReference type="Proteomes" id="UP000060513"/>
    </source>
</evidence>
<dbReference type="PATRIC" id="fig|38300.4.peg.535"/>
<sequence>MADIATLPRQLTQRIHFLDRAVRVARRPGAGARDLAAGCPPPGTEPAP</sequence>
<reference evidence="1 2" key="1">
    <citation type="submission" date="2015-08" db="EMBL/GenBank/DDBJ databases">
        <title>Genome sequence of the pristinamycin over-producing bacterium Streptomyces pristinaespiralis HCCB10218.</title>
        <authorList>
            <person name="Tian J."/>
            <person name="Yang J."/>
            <person name="Li L."/>
            <person name="Ruan L."/>
            <person name="Wei W."/>
            <person name="Zheng G."/>
            <person name="Wei Z."/>
            <person name="Yang S."/>
            <person name="Ge M."/>
            <person name="Jiang W."/>
            <person name="Lu Y."/>
        </authorList>
    </citation>
    <scope>NUCLEOTIDE SEQUENCE [LARGE SCALE GENOMIC DNA]</scope>
    <source>
        <strain evidence="1 2">HCCB 10218</strain>
    </source>
</reference>
<proteinExistence type="predicted"/>
<dbReference type="AlphaFoldDB" id="A0A0M4DLX8"/>
<dbReference type="EMBL" id="CP011340">
    <property type="protein sequence ID" value="ALC18812.1"/>
    <property type="molecule type" value="Genomic_DNA"/>
</dbReference>
<evidence type="ECO:0000313" key="1">
    <source>
        <dbReference type="EMBL" id="ALC18812.1"/>
    </source>
</evidence>